<accession>A0ABP0CHZ6</accession>
<dbReference type="Pfam" id="PF02515">
    <property type="entry name" value="CoA_transf_3"/>
    <property type="match status" value="1"/>
</dbReference>
<dbReference type="InterPro" id="IPR003673">
    <property type="entry name" value="CoA-Trfase_fam_III"/>
</dbReference>
<dbReference type="Proteomes" id="UP001642405">
    <property type="component" value="Unassembled WGS sequence"/>
</dbReference>
<dbReference type="PANTHER" id="PTHR48207">
    <property type="entry name" value="SUCCINATE--HYDROXYMETHYLGLUTARATE COA-TRANSFERASE"/>
    <property type="match status" value="1"/>
</dbReference>
<protein>
    <submittedName>
        <fullName evidence="3">Uncharacterized protein</fullName>
    </submittedName>
</protein>
<gene>
    <name evidence="3" type="ORF">SCUCBS95973_008013</name>
</gene>
<dbReference type="PANTHER" id="PTHR48207:SF3">
    <property type="entry name" value="SUCCINATE--HYDROXYMETHYLGLUTARATE COA-TRANSFERASE"/>
    <property type="match status" value="1"/>
</dbReference>
<comment type="caution">
    <text evidence="3">The sequence shown here is derived from an EMBL/GenBank/DDBJ whole genome shotgun (WGS) entry which is preliminary data.</text>
</comment>
<evidence type="ECO:0000313" key="3">
    <source>
        <dbReference type="EMBL" id="CAK7231718.1"/>
    </source>
</evidence>
<dbReference type="Gene3D" id="3.40.50.10540">
    <property type="entry name" value="Crotonobetainyl-coa:carnitine coa-transferase, domain 1"/>
    <property type="match status" value="2"/>
</dbReference>
<name>A0ABP0CHZ6_9PEZI</name>
<sequence length="470" mass="50824">MSSWISRAGPSWQSTKSTCVFVRPLVLGARFSTTRRRYNATAPLTQPSGALSGVKILDLTRVLAGPFCTQILADYGADVIKVEHPKGGDDTRLWRETGEAEFWKDGEKTSLYFNTINRNKKSIAINLKNDKGRELVLRLARQADVVVENFIPGKLDQLGLGYSALKTVNPSVILASISGYGYSGPYAHRAGYDVIGAAEGGLLHITGEADGVPTKPGVGLMDMCTGLYMHGAILAALRQRDITGGRNGGVGQHVDTSLFETTVSILANVGMSWINLEKEAQRWGTAHPTIVPYESFPTQDSYFVIGAVNDRQFQLLCRLVGKEAKSVGGACGDTDIAKLPESPLYVSNTARIQNRVTLHNLLAAQFRTRKTEDWEEIFAGSGLPYGPVNNLQQVFKHPQAVARNMVQEVPQEAAVSGTIKVLGMPVKFSETQPTVRSGPPGLGEHTAQVLSDSLGLSESAIEELRKDGAI</sequence>
<reference evidence="3 4" key="1">
    <citation type="submission" date="2024-01" db="EMBL/GenBank/DDBJ databases">
        <authorList>
            <person name="Allen C."/>
            <person name="Tagirdzhanova G."/>
        </authorList>
    </citation>
    <scope>NUCLEOTIDE SEQUENCE [LARGE SCALE GENOMIC DNA]</scope>
</reference>
<dbReference type="SUPFAM" id="SSF89796">
    <property type="entry name" value="CoA-transferase family III (CaiB/BaiF)"/>
    <property type="match status" value="1"/>
</dbReference>
<evidence type="ECO:0000256" key="2">
    <source>
        <dbReference type="ARBA" id="ARBA00022679"/>
    </source>
</evidence>
<dbReference type="EMBL" id="CAWUHB010000059">
    <property type="protein sequence ID" value="CAK7231718.1"/>
    <property type="molecule type" value="Genomic_DNA"/>
</dbReference>
<evidence type="ECO:0000256" key="1">
    <source>
        <dbReference type="ARBA" id="ARBA00008383"/>
    </source>
</evidence>
<keyword evidence="2" id="KW-0808">Transferase</keyword>
<keyword evidence="4" id="KW-1185">Reference proteome</keyword>
<proteinExistence type="inferred from homology"/>
<dbReference type="InterPro" id="IPR050483">
    <property type="entry name" value="CoA-transferase_III_domain"/>
</dbReference>
<evidence type="ECO:0000313" key="4">
    <source>
        <dbReference type="Proteomes" id="UP001642405"/>
    </source>
</evidence>
<comment type="similarity">
    <text evidence="1">Belongs to the CoA-transferase III family.</text>
</comment>
<dbReference type="InterPro" id="IPR023606">
    <property type="entry name" value="CoA-Trfase_III_dom_1_sf"/>
</dbReference>
<organism evidence="3 4">
    <name type="scientific">Sporothrix curviconia</name>
    <dbReference type="NCBI Taxonomy" id="1260050"/>
    <lineage>
        <taxon>Eukaryota</taxon>
        <taxon>Fungi</taxon>
        <taxon>Dikarya</taxon>
        <taxon>Ascomycota</taxon>
        <taxon>Pezizomycotina</taxon>
        <taxon>Sordariomycetes</taxon>
        <taxon>Sordariomycetidae</taxon>
        <taxon>Ophiostomatales</taxon>
        <taxon>Ophiostomataceae</taxon>
        <taxon>Sporothrix</taxon>
    </lineage>
</organism>